<dbReference type="AlphaFoldDB" id="A0A317CDF2"/>
<dbReference type="PANTHER" id="PTHR30383">
    <property type="entry name" value="THIOESTERASE 1/PROTEASE 1/LYSOPHOSPHOLIPASE L1"/>
    <property type="match status" value="1"/>
</dbReference>
<dbReference type="EMBL" id="QGKL01000029">
    <property type="protein sequence ID" value="PWQ96409.1"/>
    <property type="molecule type" value="Genomic_DNA"/>
</dbReference>
<gene>
    <name evidence="2" type="ORF">DKT75_10530</name>
</gene>
<dbReference type="PANTHER" id="PTHR30383:SF5">
    <property type="entry name" value="SGNH HYDROLASE-TYPE ESTERASE DOMAIN-CONTAINING PROTEIN"/>
    <property type="match status" value="1"/>
</dbReference>
<comment type="caution">
    <text evidence="2">The sequence shown here is derived from an EMBL/GenBank/DDBJ whole genome shotgun (WGS) entry which is preliminary data.</text>
</comment>
<proteinExistence type="predicted"/>
<accession>A0A317CDF2</accession>
<dbReference type="OrthoDB" id="5624617at2"/>
<evidence type="ECO:0000259" key="1">
    <source>
        <dbReference type="Pfam" id="PF13472"/>
    </source>
</evidence>
<feature type="domain" description="SGNH hydrolase-type esterase" evidence="1">
    <location>
        <begin position="72"/>
        <end position="229"/>
    </location>
</feature>
<dbReference type="InterPro" id="IPR051532">
    <property type="entry name" value="Ester_Hydrolysis_Enzymes"/>
</dbReference>
<dbReference type="InterPro" id="IPR036514">
    <property type="entry name" value="SGNH_hydro_sf"/>
</dbReference>
<dbReference type="GO" id="GO:0004622">
    <property type="term" value="F:phosphatidylcholine lysophospholipase activity"/>
    <property type="evidence" value="ECO:0007669"/>
    <property type="project" value="TreeGrafter"/>
</dbReference>
<dbReference type="Pfam" id="PF13472">
    <property type="entry name" value="Lipase_GDSL_2"/>
    <property type="match status" value="1"/>
</dbReference>
<name>A0A317CDF2_9GAMM</name>
<reference evidence="2 3" key="1">
    <citation type="submission" date="2018-05" db="EMBL/GenBank/DDBJ databases">
        <title>Leucothrix arctica sp. nov., isolated from Arctic seawater.</title>
        <authorList>
            <person name="Choi A."/>
            <person name="Baek K."/>
        </authorList>
    </citation>
    <scope>NUCLEOTIDE SEQUENCE [LARGE SCALE GENOMIC DNA]</scope>
    <source>
        <strain evidence="2 3">IMCC9719</strain>
    </source>
</reference>
<dbReference type="Proteomes" id="UP000245506">
    <property type="component" value="Unassembled WGS sequence"/>
</dbReference>
<dbReference type="Gene3D" id="3.40.50.1110">
    <property type="entry name" value="SGNH hydrolase"/>
    <property type="match status" value="1"/>
</dbReference>
<keyword evidence="3" id="KW-1185">Reference proteome</keyword>
<evidence type="ECO:0000313" key="3">
    <source>
        <dbReference type="Proteomes" id="UP000245506"/>
    </source>
</evidence>
<protein>
    <submittedName>
        <fullName evidence="2">Lysophospholipase</fullName>
    </submittedName>
</protein>
<sequence length="251" mass="28247">MKLKYLFVTALVGLLAVSVVLNYFFYKKAFLPLHAVKLDPLELSYYPSTSAPEATNSVMFYGDSRALSWPFPKNTGQEFVNRAIGNQTSVQILGRFDTHVAPHKPKTILIQVCVNDLKMIPLFPDRKEQIIEACKSNITALLEKSHALGAQVILSTVFPLGDVSIARQALGTTEPPIIDGISRINDFIKTQQSDNTVIFDSYELLLGENNKIDPQYSHDWLHLNKAGYEHLNQVLSILINIFTREKTKQIK</sequence>
<dbReference type="RefSeq" id="WP_109823380.1">
    <property type="nucleotide sequence ID" value="NZ_QGKL01000029.1"/>
</dbReference>
<dbReference type="SUPFAM" id="SSF52266">
    <property type="entry name" value="SGNH hydrolase"/>
    <property type="match status" value="1"/>
</dbReference>
<organism evidence="2 3">
    <name type="scientific">Leucothrix arctica</name>
    <dbReference type="NCBI Taxonomy" id="1481894"/>
    <lineage>
        <taxon>Bacteria</taxon>
        <taxon>Pseudomonadati</taxon>
        <taxon>Pseudomonadota</taxon>
        <taxon>Gammaproteobacteria</taxon>
        <taxon>Thiotrichales</taxon>
        <taxon>Thiotrichaceae</taxon>
        <taxon>Leucothrix</taxon>
    </lineage>
</organism>
<evidence type="ECO:0000313" key="2">
    <source>
        <dbReference type="EMBL" id="PWQ96409.1"/>
    </source>
</evidence>
<dbReference type="InterPro" id="IPR013830">
    <property type="entry name" value="SGNH_hydro"/>
</dbReference>